<organism evidence="4 5">
    <name type="scientific">Carex littledalei</name>
    <dbReference type="NCBI Taxonomy" id="544730"/>
    <lineage>
        <taxon>Eukaryota</taxon>
        <taxon>Viridiplantae</taxon>
        <taxon>Streptophyta</taxon>
        <taxon>Embryophyta</taxon>
        <taxon>Tracheophyta</taxon>
        <taxon>Spermatophyta</taxon>
        <taxon>Magnoliopsida</taxon>
        <taxon>Liliopsida</taxon>
        <taxon>Poales</taxon>
        <taxon>Cyperaceae</taxon>
        <taxon>Cyperoideae</taxon>
        <taxon>Cariceae</taxon>
        <taxon>Carex</taxon>
        <taxon>Carex subgen. Euthyceras</taxon>
    </lineage>
</organism>
<dbReference type="InterPro" id="IPR002048">
    <property type="entry name" value="EF_hand_dom"/>
</dbReference>
<dbReference type="PROSITE" id="PS50222">
    <property type="entry name" value="EF_HAND_2"/>
    <property type="match status" value="1"/>
</dbReference>
<dbReference type="InterPro" id="IPR018247">
    <property type="entry name" value="EF_Hand_1_Ca_BS"/>
</dbReference>
<evidence type="ECO:0000256" key="2">
    <source>
        <dbReference type="SAM" id="MobiDB-lite"/>
    </source>
</evidence>
<dbReference type="PROSITE" id="PS00018">
    <property type="entry name" value="EF_HAND_1"/>
    <property type="match status" value="1"/>
</dbReference>
<comment type="caution">
    <text evidence="4">The sequence shown here is derived from an EMBL/GenBank/DDBJ whole genome shotgun (WGS) entry which is preliminary data.</text>
</comment>
<name>A0A833R7C7_9POAL</name>
<accession>A0A833R7C7</accession>
<gene>
    <name evidence="4" type="ORF">FCM35_KLT16946</name>
</gene>
<evidence type="ECO:0000313" key="5">
    <source>
        <dbReference type="Proteomes" id="UP000623129"/>
    </source>
</evidence>
<evidence type="ECO:0000259" key="3">
    <source>
        <dbReference type="PROSITE" id="PS50222"/>
    </source>
</evidence>
<evidence type="ECO:0000256" key="1">
    <source>
        <dbReference type="ARBA" id="ARBA00022837"/>
    </source>
</evidence>
<dbReference type="AlphaFoldDB" id="A0A833R7C7"/>
<dbReference type="InterPro" id="IPR011992">
    <property type="entry name" value="EF-hand-dom_pair"/>
</dbReference>
<feature type="domain" description="EF-hand" evidence="3">
    <location>
        <begin position="33"/>
        <end position="68"/>
    </location>
</feature>
<dbReference type="SMART" id="SM00054">
    <property type="entry name" value="EFh"/>
    <property type="match status" value="1"/>
</dbReference>
<dbReference type="EMBL" id="SWLB01000004">
    <property type="protein sequence ID" value="KAF3339475.1"/>
    <property type="molecule type" value="Genomic_DNA"/>
</dbReference>
<dbReference type="SUPFAM" id="SSF47473">
    <property type="entry name" value="EF-hand"/>
    <property type="match status" value="1"/>
</dbReference>
<protein>
    <submittedName>
        <fullName evidence="4">Calmodulin-like protein</fullName>
    </submittedName>
</protein>
<reference evidence="4" key="1">
    <citation type="submission" date="2020-01" db="EMBL/GenBank/DDBJ databases">
        <title>Genome sequence of Kobresia littledalei, the first chromosome-level genome in the family Cyperaceae.</title>
        <authorList>
            <person name="Qu G."/>
        </authorList>
    </citation>
    <scope>NUCLEOTIDE SEQUENCE</scope>
    <source>
        <strain evidence="4">C.B.Clarke</strain>
        <tissue evidence="4">Leaf</tissue>
    </source>
</reference>
<proteinExistence type="predicted"/>
<keyword evidence="5" id="KW-1185">Reference proteome</keyword>
<sequence length="138" mass="15976">MVLLATDPGHYPHTSAGDINTNRNQGNNIFKKMTREQFEKWLDSVDSDHDGYISRNELYAVLATLGLHFKTWKIWRAMKRCDRNHNHVIDIGLERKKLIDYAQKHWAPNLFGDIIPEVGHFMKRTGTDCSVLAQSKPE</sequence>
<dbReference type="Proteomes" id="UP000623129">
    <property type="component" value="Unassembled WGS sequence"/>
</dbReference>
<dbReference type="GO" id="GO:0005509">
    <property type="term" value="F:calcium ion binding"/>
    <property type="evidence" value="ECO:0007669"/>
    <property type="project" value="InterPro"/>
</dbReference>
<keyword evidence="1" id="KW-0106">Calcium</keyword>
<dbReference type="Gene3D" id="1.10.238.10">
    <property type="entry name" value="EF-hand"/>
    <property type="match status" value="1"/>
</dbReference>
<evidence type="ECO:0000313" key="4">
    <source>
        <dbReference type="EMBL" id="KAF3339475.1"/>
    </source>
</evidence>
<feature type="region of interest" description="Disordered" evidence="2">
    <location>
        <begin position="1"/>
        <end position="24"/>
    </location>
</feature>